<dbReference type="SUPFAM" id="SSF81382">
    <property type="entry name" value="Skp1 dimerisation domain-like"/>
    <property type="match status" value="1"/>
</dbReference>
<protein>
    <submittedName>
        <fullName evidence="1">Uncharacterized protein</fullName>
    </submittedName>
</protein>
<name>A0AAE0L8L2_9CHLO</name>
<comment type="caution">
    <text evidence="1">The sequence shown here is derived from an EMBL/GenBank/DDBJ whole genome shotgun (WGS) entry which is preliminary data.</text>
</comment>
<sequence>MQEVKDIVLWLKLCRQKFDRVLYVFQYVARYAARRSHEATDLKEVCQRSMDDCLQQANLSVRLNQLKGALLRSLEPEQWNECEQMILPLLPMLGSHSDVLRNLLHFSDPEDYEMRLPSNSWQVTEAGSELSDRKQLFLTQVASKRLTVITQDAELRELDWSTVKKCGTLKMGLLSILDGREEPVVDVSNDGWIGKTVLPIMVSALIFDKVKKFDTLITVSEPSEETAALAWLETLCQSDIFELILAANALDFKELLDATCLCVANMIKDISAVAHGSQDVTKLRY</sequence>
<dbReference type="Proteomes" id="UP001190700">
    <property type="component" value="Unassembled WGS sequence"/>
</dbReference>
<dbReference type="EMBL" id="LGRX02007065">
    <property type="protein sequence ID" value="KAK3275705.1"/>
    <property type="molecule type" value="Genomic_DNA"/>
</dbReference>
<evidence type="ECO:0000313" key="2">
    <source>
        <dbReference type="Proteomes" id="UP001190700"/>
    </source>
</evidence>
<evidence type="ECO:0000313" key="1">
    <source>
        <dbReference type="EMBL" id="KAK3275705.1"/>
    </source>
</evidence>
<keyword evidence="2" id="KW-1185">Reference proteome</keyword>
<dbReference type="InterPro" id="IPR011333">
    <property type="entry name" value="SKP1/BTB/POZ_sf"/>
</dbReference>
<dbReference type="AlphaFoldDB" id="A0AAE0L8L2"/>
<reference evidence="1 2" key="1">
    <citation type="journal article" date="2015" name="Genome Biol. Evol.">
        <title>Comparative Genomics of a Bacterivorous Green Alga Reveals Evolutionary Causalities and Consequences of Phago-Mixotrophic Mode of Nutrition.</title>
        <authorList>
            <person name="Burns J.A."/>
            <person name="Paasch A."/>
            <person name="Narechania A."/>
            <person name="Kim E."/>
        </authorList>
    </citation>
    <scope>NUCLEOTIDE SEQUENCE [LARGE SCALE GENOMIC DNA]</scope>
    <source>
        <strain evidence="1 2">PLY_AMNH</strain>
    </source>
</reference>
<gene>
    <name evidence="1" type="ORF">CYMTET_16185</name>
</gene>
<dbReference type="Gene3D" id="3.30.710.10">
    <property type="entry name" value="Potassium Channel Kv1.1, Chain A"/>
    <property type="match status" value="1"/>
</dbReference>
<proteinExistence type="predicted"/>
<organism evidence="1 2">
    <name type="scientific">Cymbomonas tetramitiformis</name>
    <dbReference type="NCBI Taxonomy" id="36881"/>
    <lineage>
        <taxon>Eukaryota</taxon>
        <taxon>Viridiplantae</taxon>
        <taxon>Chlorophyta</taxon>
        <taxon>Pyramimonadophyceae</taxon>
        <taxon>Pyramimonadales</taxon>
        <taxon>Pyramimonadaceae</taxon>
        <taxon>Cymbomonas</taxon>
    </lineage>
</organism>
<dbReference type="InterPro" id="IPR036296">
    <property type="entry name" value="SKP1-like_dim_sf"/>
</dbReference>
<dbReference type="GO" id="GO:0006511">
    <property type="term" value="P:ubiquitin-dependent protein catabolic process"/>
    <property type="evidence" value="ECO:0007669"/>
    <property type="project" value="InterPro"/>
</dbReference>
<accession>A0AAE0L8L2</accession>